<dbReference type="Proteomes" id="UP000593765">
    <property type="component" value="Chromosome"/>
</dbReference>
<evidence type="ECO:0000313" key="10">
    <source>
        <dbReference type="EMBL" id="QOV90475.1"/>
    </source>
</evidence>
<dbReference type="PANTHER" id="PTHR33908:SF11">
    <property type="entry name" value="MEMBRANE PROTEIN"/>
    <property type="match status" value="1"/>
</dbReference>
<feature type="transmembrane region" description="Helical" evidence="9">
    <location>
        <begin position="335"/>
        <end position="352"/>
    </location>
</feature>
<dbReference type="InterPro" id="IPR050297">
    <property type="entry name" value="LipidA_mod_glycosyltrf_83"/>
</dbReference>
<dbReference type="GO" id="GO:0009103">
    <property type="term" value="P:lipopolysaccharide biosynthetic process"/>
    <property type="evidence" value="ECO:0007669"/>
    <property type="project" value="UniProtKB-ARBA"/>
</dbReference>
<feature type="transmembrane region" description="Helical" evidence="9">
    <location>
        <begin position="164"/>
        <end position="181"/>
    </location>
</feature>
<dbReference type="AlphaFoldDB" id="A0A7M2WYD0"/>
<name>A0A7M2WYD0_9BACT</name>
<evidence type="ECO:0000256" key="3">
    <source>
        <dbReference type="ARBA" id="ARBA00022676"/>
    </source>
</evidence>
<feature type="region of interest" description="Disordered" evidence="8">
    <location>
        <begin position="1"/>
        <end position="20"/>
    </location>
</feature>
<keyword evidence="11" id="KW-1185">Reference proteome</keyword>
<evidence type="ECO:0000256" key="8">
    <source>
        <dbReference type="SAM" id="MobiDB-lite"/>
    </source>
</evidence>
<reference evidence="10 11" key="1">
    <citation type="submission" date="2020-10" db="EMBL/GenBank/DDBJ databases">
        <title>Wide distribution of Phycisphaera-like planctomycetes from WD2101 soil group in peatlands and genome analysis of the first cultivated representative.</title>
        <authorList>
            <person name="Dedysh S.N."/>
            <person name="Beletsky A.V."/>
            <person name="Ivanova A."/>
            <person name="Kulichevskaya I.S."/>
            <person name="Suzina N.E."/>
            <person name="Philippov D.A."/>
            <person name="Rakitin A.L."/>
            <person name="Mardanov A.V."/>
            <person name="Ravin N.V."/>
        </authorList>
    </citation>
    <scope>NUCLEOTIDE SEQUENCE [LARGE SCALE GENOMIC DNA]</scope>
    <source>
        <strain evidence="10 11">M1803</strain>
    </source>
</reference>
<dbReference type="GO" id="GO:0016763">
    <property type="term" value="F:pentosyltransferase activity"/>
    <property type="evidence" value="ECO:0007669"/>
    <property type="project" value="TreeGrafter"/>
</dbReference>
<feature type="transmembrane region" description="Helical" evidence="9">
    <location>
        <begin position="364"/>
        <end position="382"/>
    </location>
</feature>
<dbReference type="PANTHER" id="PTHR33908">
    <property type="entry name" value="MANNOSYLTRANSFERASE YKCB-RELATED"/>
    <property type="match status" value="1"/>
</dbReference>
<keyword evidence="4" id="KW-0808">Transferase</keyword>
<evidence type="ECO:0000256" key="7">
    <source>
        <dbReference type="ARBA" id="ARBA00023136"/>
    </source>
</evidence>
<evidence type="ECO:0000256" key="6">
    <source>
        <dbReference type="ARBA" id="ARBA00022989"/>
    </source>
</evidence>
<dbReference type="GO" id="GO:0005886">
    <property type="term" value="C:plasma membrane"/>
    <property type="evidence" value="ECO:0007669"/>
    <property type="project" value="UniProtKB-SubCell"/>
</dbReference>
<protein>
    <submittedName>
        <fullName evidence="10">Uncharacterized protein</fullName>
    </submittedName>
</protein>
<keyword evidence="2" id="KW-1003">Cell membrane</keyword>
<feature type="transmembrane region" description="Helical" evidence="9">
    <location>
        <begin position="187"/>
        <end position="209"/>
    </location>
</feature>
<feature type="transmembrane region" description="Helical" evidence="9">
    <location>
        <begin position="137"/>
        <end position="157"/>
    </location>
</feature>
<accession>A0A7M2WYD0</accession>
<evidence type="ECO:0000256" key="1">
    <source>
        <dbReference type="ARBA" id="ARBA00004651"/>
    </source>
</evidence>
<dbReference type="RefSeq" id="WP_206293561.1">
    <property type="nucleotide sequence ID" value="NZ_CP063458.1"/>
</dbReference>
<evidence type="ECO:0000256" key="4">
    <source>
        <dbReference type="ARBA" id="ARBA00022679"/>
    </source>
</evidence>
<keyword evidence="5 9" id="KW-0812">Transmembrane</keyword>
<dbReference type="EMBL" id="CP063458">
    <property type="protein sequence ID" value="QOV90475.1"/>
    <property type="molecule type" value="Genomic_DNA"/>
</dbReference>
<keyword evidence="7 9" id="KW-0472">Membrane</keyword>
<keyword evidence="3" id="KW-0328">Glycosyltransferase</keyword>
<evidence type="ECO:0000256" key="2">
    <source>
        <dbReference type="ARBA" id="ARBA00022475"/>
    </source>
</evidence>
<organism evidence="10 11">
    <name type="scientific">Humisphaera borealis</name>
    <dbReference type="NCBI Taxonomy" id="2807512"/>
    <lineage>
        <taxon>Bacteria</taxon>
        <taxon>Pseudomonadati</taxon>
        <taxon>Planctomycetota</taxon>
        <taxon>Phycisphaerae</taxon>
        <taxon>Tepidisphaerales</taxon>
        <taxon>Tepidisphaeraceae</taxon>
        <taxon>Humisphaera</taxon>
    </lineage>
</organism>
<feature type="transmembrane region" description="Helical" evidence="9">
    <location>
        <begin position="311"/>
        <end position="329"/>
    </location>
</feature>
<keyword evidence="6 9" id="KW-1133">Transmembrane helix</keyword>
<evidence type="ECO:0000313" key="11">
    <source>
        <dbReference type="Proteomes" id="UP000593765"/>
    </source>
</evidence>
<comment type="subcellular location">
    <subcellularLocation>
        <location evidence="1">Cell membrane</location>
        <topology evidence="1">Multi-pass membrane protein</topology>
    </subcellularLocation>
</comment>
<evidence type="ECO:0000256" key="5">
    <source>
        <dbReference type="ARBA" id="ARBA00022692"/>
    </source>
</evidence>
<sequence length="499" mass="54308">MPQAAEISVAETDVEKPAPPDSRPGWNWFLLLAVVWLAVNLLTADRSPSVWQDEVSYSDPGINLATGRGWTSTAWPFQSRDEFFCSNVPLHPLALAGWVRIFGWSPTAVRSLNYAFVLLAAAVLWQSLYRSGIVRSIGARLGTTALLFGTVGMAFCFRSGRPDMIAFVLIAIIFSIAVADRDRLSPLRMLVASVLIPLAALQALPYVAFLGIVGFLANRRYFFRVALVGAGCVLGLGGWFAFLQSKGLWPRFWGAVTGASHSGGGITTRIAEAIAGVTEDASAHVLAAALIVFLILRLRHMGLAGLKLREPAVVGLVLGLGVPAFVGFAGKFPIYYAWMKLAPMAVCVMAAWERECATPRSRQWLSHATVAFALLAAAAWPLRMAVTVWEWRQRDYAPVQAFCTAQVTPADYVVCDYQAYYPVKRQAAMTFVYNYIPAMSKADKAAATVLIIDPKDAAEVIAGIGGTWTLTAEYRNDTRSGQAVQGVAKLYKLSVYRRA</sequence>
<feature type="transmembrane region" description="Helical" evidence="9">
    <location>
        <begin position="221"/>
        <end position="242"/>
    </location>
</feature>
<proteinExistence type="predicted"/>
<gene>
    <name evidence="10" type="ORF">IPV69_03665</name>
</gene>
<feature type="transmembrane region" description="Helical" evidence="9">
    <location>
        <begin position="107"/>
        <end position="125"/>
    </location>
</feature>
<feature type="transmembrane region" description="Helical" evidence="9">
    <location>
        <begin position="25"/>
        <end position="43"/>
    </location>
</feature>
<feature type="transmembrane region" description="Helical" evidence="9">
    <location>
        <begin position="281"/>
        <end position="299"/>
    </location>
</feature>
<dbReference type="KEGG" id="hbs:IPV69_03665"/>
<evidence type="ECO:0000256" key="9">
    <source>
        <dbReference type="SAM" id="Phobius"/>
    </source>
</evidence>